<evidence type="ECO:0000259" key="1">
    <source>
        <dbReference type="Pfam" id="PF00386"/>
    </source>
</evidence>
<proteinExistence type="predicted"/>
<name>A0A3G5AEF7_9VIRU</name>
<reference evidence="2" key="1">
    <citation type="submission" date="2018-10" db="EMBL/GenBank/DDBJ databases">
        <title>Hidden diversity of soil giant viruses.</title>
        <authorList>
            <person name="Schulz F."/>
            <person name="Alteio L."/>
            <person name="Goudeau D."/>
            <person name="Ryan E.M."/>
            <person name="Malmstrom R.R."/>
            <person name="Blanchard J."/>
            <person name="Woyke T."/>
        </authorList>
    </citation>
    <scope>NUCLEOTIDE SEQUENCE</scope>
    <source>
        <strain evidence="2">SAV1</strain>
    </source>
</reference>
<organism evidence="2">
    <name type="scientific">Satyrvirus sp</name>
    <dbReference type="NCBI Taxonomy" id="2487771"/>
    <lineage>
        <taxon>Viruses</taxon>
        <taxon>Varidnaviria</taxon>
        <taxon>Bamfordvirae</taxon>
        <taxon>Nucleocytoviricota</taxon>
        <taxon>Megaviricetes</taxon>
        <taxon>Imitervirales</taxon>
        <taxon>Mimiviridae</taxon>
        <taxon>Megamimivirinae</taxon>
    </lineage>
</organism>
<dbReference type="Gene3D" id="2.60.120.40">
    <property type="match status" value="1"/>
</dbReference>
<gene>
    <name evidence="2" type="ORF">Satyrvirus21_2</name>
</gene>
<accession>A0A3G5AEF7</accession>
<dbReference type="SUPFAM" id="SSF49842">
    <property type="entry name" value="TNF-like"/>
    <property type="match status" value="1"/>
</dbReference>
<dbReference type="InterPro" id="IPR001073">
    <property type="entry name" value="C1q_dom"/>
</dbReference>
<dbReference type="EMBL" id="MK072457">
    <property type="protein sequence ID" value="AYV85518.1"/>
    <property type="molecule type" value="Genomic_DNA"/>
</dbReference>
<dbReference type="InterPro" id="IPR008983">
    <property type="entry name" value="Tumour_necrosis_fac-like_dom"/>
</dbReference>
<evidence type="ECO:0000313" key="2">
    <source>
        <dbReference type="EMBL" id="AYV85518.1"/>
    </source>
</evidence>
<dbReference type="Pfam" id="PF00386">
    <property type="entry name" value="C1q"/>
    <property type="match status" value="1"/>
</dbReference>
<protein>
    <recommendedName>
        <fullName evidence="1">C1q domain-containing protein</fullName>
    </recommendedName>
</protein>
<sequence length="208" mass="22016">MLYDNYFSWHGFPGAYLKPCFNNSCTNLCFSSSSDPNINNFNNSTSATFSNICIPSSSVTYITAAPTPTTVPTNGTPIPAGTGTVTTIIGFTSAPITNIGGITLNVSNGQFTIPATGSYFISGSFNYSANPTGVRQIYIYKIDATNNFIILLASDNRPATTVGQTTSAVATTAELNAGDRIFFATTQNSGAVLQTVGENSRFFISRTK</sequence>
<feature type="domain" description="C1q" evidence="1">
    <location>
        <begin position="87"/>
        <end position="202"/>
    </location>
</feature>